<keyword evidence="1" id="KW-0677">Repeat</keyword>
<feature type="chain" id="PRO_5013326050" evidence="4">
    <location>
        <begin position="41"/>
        <end position="353"/>
    </location>
</feature>
<dbReference type="SUPFAM" id="SSF48452">
    <property type="entry name" value="TPR-like"/>
    <property type="match status" value="1"/>
</dbReference>
<evidence type="ECO:0000256" key="2">
    <source>
        <dbReference type="ARBA" id="ARBA00022803"/>
    </source>
</evidence>
<dbReference type="Gene3D" id="1.25.40.10">
    <property type="entry name" value="Tetratricopeptide repeat domain"/>
    <property type="match status" value="1"/>
</dbReference>
<dbReference type="PROSITE" id="PS50005">
    <property type="entry name" value="TPR"/>
    <property type="match status" value="2"/>
</dbReference>
<evidence type="ECO:0000256" key="3">
    <source>
        <dbReference type="PROSITE-ProRule" id="PRU00339"/>
    </source>
</evidence>
<dbReference type="InterPro" id="IPR019734">
    <property type="entry name" value="TPR_rpt"/>
</dbReference>
<protein>
    <submittedName>
        <fullName evidence="6">Tetratricopeptide repeat-containing protein</fullName>
    </submittedName>
</protein>
<dbReference type="Proteomes" id="UP000198284">
    <property type="component" value="Unassembled WGS sequence"/>
</dbReference>
<name>A0A239K0A3_9BURK</name>
<dbReference type="Pfam" id="PF13181">
    <property type="entry name" value="TPR_8"/>
    <property type="match status" value="1"/>
</dbReference>
<feature type="repeat" description="TPR" evidence="3">
    <location>
        <begin position="81"/>
        <end position="114"/>
    </location>
</feature>
<dbReference type="EMBL" id="FZOT01000014">
    <property type="protein sequence ID" value="SNT11461.1"/>
    <property type="molecule type" value="Genomic_DNA"/>
</dbReference>
<organism evidence="6 7">
    <name type="scientific">Noviherbaspirillum humi</name>
    <dbReference type="NCBI Taxonomy" id="1688639"/>
    <lineage>
        <taxon>Bacteria</taxon>
        <taxon>Pseudomonadati</taxon>
        <taxon>Pseudomonadota</taxon>
        <taxon>Betaproteobacteria</taxon>
        <taxon>Burkholderiales</taxon>
        <taxon>Oxalobacteraceae</taxon>
        <taxon>Noviherbaspirillum</taxon>
    </lineage>
</organism>
<dbReference type="OrthoDB" id="5294075at2"/>
<dbReference type="PANTHER" id="PTHR44943:SF8">
    <property type="entry name" value="TPR REPEAT-CONTAINING PROTEIN MJ0263"/>
    <property type="match status" value="1"/>
</dbReference>
<dbReference type="Pfam" id="PF24125">
    <property type="entry name" value="Cds6_C"/>
    <property type="match status" value="1"/>
</dbReference>
<evidence type="ECO:0000313" key="7">
    <source>
        <dbReference type="Proteomes" id="UP000198284"/>
    </source>
</evidence>
<dbReference type="SMART" id="SM00028">
    <property type="entry name" value="TPR"/>
    <property type="match status" value="2"/>
</dbReference>
<proteinExistence type="predicted"/>
<keyword evidence="4" id="KW-0732">Signal</keyword>
<gene>
    <name evidence="6" type="ORF">SAMN06265795_11469</name>
</gene>
<keyword evidence="2 3" id="KW-0802">TPR repeat</keyword>
<accession>A0A239K0A3</accession>
<evidence type="ECO:0000256" key="1">
    <source>
        <dbReference type="ARBA" id="ARBA00022737"/>
    </source>
</evidence>
<reference evidence="6 7" key="1">
    <citation type="submission" date="2017-06" db="EMBL/GenBank/DDBJ databases">
        <authorList>
            <person name="Kim H.J."/>
            <person name="Triplett B.A."/>
        </authorList>
    </citation>
    <scope>NUCLEOTIDE SEQUENCE [LARGE SCALE GENOMIC DNA]</scope>
    <source>
        <strain evidence="6 7">U15</strain>
    </source>
</reference>
<sequence length="353" mass="38716">MENRLAALPRLIARMSGGFSLPRFTGMAALLATLAGPVLAQQAPAAPSPDAEKVNGLLRARDYDQALKTVNDLLKAKPNDSELLFLLGVVRIERGEQDAAIEAFTQLTEKYPNLVEPYNNLAVVLAARQQLDRARAVLEKAVSINPGYAVAQENLADVYAELARRVGDSVRREEYLRLARKTYETVKLLEPKASGIDSKLAGIRAMQQAQSPAAASSVANVAATPRELSVTSRGQSGGAAGPDGEVLDAVRRWAAAWSNRDLKGYFFAYGDRFAPPQGMSREQWKSRRTDRIENKKDISVTVQTPRVEWNGDTATVRFEQIYRAGRLAERSPKTLVLEKQAGRWVIIKENSGA</sequence>
<feature type="domain" description="Cds6 C-terminal" evidence="5">
    <location>
        <begin position="246"/>
        <end position="350"/>
    </location>
</feature>
<feature type="repeat" description="TPR" evidence="3">
    <location>
        <begin position="115"/>
        <end position="148"/>
    </location>
</feature>
<dbReference type="InterPro" id="IPR051685">
    <property type="entry name" value="Ycf3/AcsC/BcsC/TPR_MFPF"/>
</dbReference>
<dbReference type="Gene3D" id="3.10.450.50">
    <property type="match status" value="1"/>
</dbReference>
<dbReference type="InterPro" id="IPR056203">
    <property type="entry name" value="Cds6_C"/>
</dbReference>
<feature type="signal peptide" evidence="4">
    <location>
        <begin position="1"/>
        <end position="40"/>
    </location>
</feature>
<dbReference type="AlphaFoldDB" id="A0A239K0A3"/>
<dbReference type="InterPro" id="IPR011990">
    <property type="entry name" value="TPR-like_helical_dom_sf"/>
</dbReference>
<evidence type="ECO:0000259" key="5">
    <source>
        <dbReference type="Pfam" id="PF24125"/>
    </source>
</evidence>
<dbReference type="PANTHER" id="PTHR44943">
    <property type="entry name" value="CELLULOSE SYNTHASE OPERON PROTEIN C"/>
    <property type="match status" value="1"/>
</dbReference>
<keyword evidence="7" id="KW-1185">Reference proteome</keyword>
<dbReference type="SUPFAM" id="SSF54427">
    <property type="entry name" value="NTF2-like"/>
    <property type="match status" value="1"/>
</dbReference>
<dbReference type="Pfam" id="PF13432">
    <property type="entry name" value="TPR_16"/>
    <property type="match status" value="1"/>
</dbReference>
<evidence type="ECO:0000313" key="6">
    <source>
        <dbReference type="EMBL" id="SNT11461.1"/>
    </source>
</evidence>
<evidence type="ECO:0000256" key="4">
    <source>
        <dbReference type="SAM" id="SignalP"/>
    </source>
</evidence>
<dbReference type="InterPro" id="IPR032710">
    <property type="entry name" value="NTF2-like_dom_sf"/>
</dbReference>